<organism evidence="8 9">
    <name type="scientific">Cellulosimicrobium protaetiae</name>
    <dbReference type="NCBI Taxonomy" id="2587808"/>
    <lineage>
        <taxon>Bacteria</taxon>
        <taxon>Bacillati</taxon>
        <taxon>Actinomycetota</taxon>
        <taxon>Actinomycetes</taxon>
        <taxon>Micrococcales</taxon>
        <taxon>Promicromonosporaceae</taxon>
        <taxon>Cellulosimicrobium</taxon>
    </lineage>
</organism>
<dbReference type="Proteomes" id="UP000451354">
    <property type="component" value="Chromosome"/>
</dbReference>
<dbReference type="SUPFAM" id="SSF52540">
    <property type="entry name" value="P-loop containing nucleoside triphosphate hydrolases"/>
    <property type="match status" value="1"/>
</dbReference>
<dbReference type="RefSeq" id="WP_154799473.1">
    <property type="nucleotide sequence ID" value="NZ_CP052757.1"/>
</dbReference>
<dbReference type="SUPFAM" id="SSF50331">
    <property type="entry name" value="MOP-like"/>
    <property type="match status" value="1"/>
</dbReference>
<dbReference type="InterPro" id="IPR027417">
    <property type="entry name" value="P-loop_NTPase"/>
</dbReference>
<gene>
    <name evidence="8" type="primary">cysA</name>
    <name evidence="8" type="ORF">FIC82_018630</name>
</gene>
<name>A0A6M5UIH4_9MICO</name>
<keyword evidence="2" id="KW-0547">Nucleotide-binding</keyword>
<dbReference type="InterPro" id="IPR003439">
    <property type="entry name" value="ABC_transporter-like_ATP-bd"/>
</dbReference>
<dbReference type="InterPro" id="IPR005666">
    <property type="entry name" value="Sulph_transpt1"/>
</dbReference>
<dbReference type="GO" id="GO:0005524">
    <property type="term" value="F:ATP binding"/>
    <property type="evidence" value="ECO:0007669"/>
    <property type="project" value="UniProtKB-KW"/>
</dbReference>
<dbReference type="InterPro" id="IPR017871">
    <property type="entry name" value="ABC_transporter-like_CS"/>
</dbReference>
<dbReference type="FunFam" id="3.40.50.300:FF:000425">
    <property type="entry name" value="Probable ABC transporter, ATP-binding subunit"/>
    <property type="match status" value="1"/>
</dbReference>
<evidence type="ECO:0000313" key="9">
    <source>
        <dbReference type="Proteomes" id="UP000451354"/>
    </source>
</evidence>
<keyword evidence="4" id="KW-1278">Translocase</keyword>
<dbReference type="Pfam" id="PF00005">
    <property type="entry name" value="ABC_tran"/>
    <property type="match status" value="1"/>
</dbReference>
<dbReference type="PANTHER" id="PTHR42781:SF4">
    <property type="entry name" value="SPERMIDINE_PUTRESCINE IMPORT ATP-BINDING PROTEIN POTA"/>
    <property type="match status" value="1"/>
</dbReference>
<accession>A0A6M5UIH4</accession>
<dbReference type="PANTHER" id="PTHR42781">
    <property type="entry name" value="SPERMIDINE/PUTRESCINE IMPORT ATP-BINDING PROTEIN POTA"/>
    <property type="match status" value="1"/>
</dbReference>
<evidence type="ECO:0000256" key="5">
    <source>
        <dbReference type="ARBA" id="ARBA00023032"/>
    </source>
</evidence>
<evidence type="ECO:0000256" key="4">
    <source>
        <dbReference type="ARBA" id="ARBA00022967"/>
    </source>
</evidence>
<evidence type="ECO:0000256" key="6">
    <source>
        <dbReference type="ARBA" id="ARBA00066388"/>
    </source>
</evidence>
<keyword evidence="5" id="KW-0764">Sulfate transport</keyword>
<dbReference type="InterPro" id="IPR008995">
    <property type="entry name" value="Mo/tungstate-bd_C_term_dom"/>
</dbReference>
<dbReference type="GO" id="GO:0015418">
    <property type="term" value="F:ABC-type quaternary ammonium compound transporting activity"/>
    <property type="evidence" value="ECO:0007669"/>
    <property type="project" value="UniProtKB-EC"/>
</dbReference>
<dbReference type="EC" id="7.6.2.9" evidence="6"/>
<keyword evidence="1" id="KW-0813">Transport</keyword>
<dbReference type="OrthoDB" id="9802264at2"/>
<keyword evidence="9" id="KW-1185">Reference proteome</keyword>
<feature type="domain" description="ABC transporter" evidence="7">
    <location>
        <begin position="3"/>
        <end position="233"/>
    </location>
</feature>
<dbReference type="PROSITE" id="PS00211">
    <property type="entry name" value="ABC_TRANSPORTER_1"/>
    <property type="match status" value="1"/>
</dbReference>
<evidence type="ECO:0000256" key="3">
    <source>
        <dbReference type="ARBA" id="ARBA00022840"/>
    </source>
</evidence>
<dbReference type="Gene3D" id="3.40.50.300">
    <property type="entry name" value="P-loop containing nucleotide triphosphate hydrolases"/>
    <property type="match status" value="1"/>
</dbReference>
<evidence type="ECO:0000256" key="1">
    <source>
        <dbReference type="ARBA" id="ARBA00022448"/>
    </source>
</evidence>
<dbReference type="InterPro" id="IPR050093">
    <property type="entry name" value="ABC_SmlMolc_Importer"/>
</dbReference>
<dbReference type="NCBIfam" id="TIGR00968">
    <property type="entry name" value="3a0106s01"/>
    <property type="match status" value="1"/>
</dbReference>
<dbReference type="SMART" id="SM00382">
    <property type="entry name" value="AAA"/>
    <property type="match status" value="1"/>
</dbReference>
<dbReference type="GO" id="GO:0043190">
    <property type="term" value="C:ATP-binding cassette (ABC) transporter complex"/>
    <property type="evidence" value="ECO:0007669"/>
    <property type="project" value="InterPro"/>
</dbReference>
<proteinExistence type="predicted"/>
<evidence type="ECO:0000313" key="8">
    <source>
        <dbReference type="EMBL" id="QJW37884.1"/>
    </source>
</evidence>
<dbReference type="InterPro" id="IPR003593">
    <property type="entry name" value="AAA+_ATPase"/>
</dbReference>
<evidence type="ECO:0000256" key="2">
    <source>
        <dbReference type="ARBA" id="ARBA00022741"/>
    </source>
</evidence>
<reference evidence="9" key="1">
    <citation type="journal article" date="2022" name="Int. J. Syst. Evol. Microbiol.">
        <title>Cellulosimicrobium protaetiae sp. nov., isolated from the gut of the larva of Protaetia brevitarsis seulensis.</title>
        <authorList>
            <person name="Le Han H."/>
            <person name="Nguyen T.T.H."/>
            <person name="Li Z."/>
            <person name="Shin N.R."/>
            <person name="Kim S.G."/>
        </authorList>
    </citation>
    <scope>NUCLEOTIDE SEQUENCE [LARGE SCALE GENOMIC DNA]</scope>
    <source>
        <strain evidence="9">BI34</strain>
    </source>
</reference>
<sequence length="339" mass="36468">MSIEIRNVRKTFGDFVALDDVSVSVPTGRLTALLGPSGGGKSTLLRVVAGLEVPDSGEIEIEGRDATNLPARRRNVGFVFQHYAAFKHLSVARNVAFGLEIRRTPKPEIAERVDELLRLVHLESFAHRLPSQLSGGQRQRMALARALAIRPSVLLLDEPFGALDAKVRKELRDWLRRLHDEIPVTTVFVTHDQEEALEVADEIVVVNEGRIEQVGTPDDLYDRPANDFVMGFLGPVTRLGGVLVRPHDIHVEMLPDGVPSGAASARPGEPVVGVVARTTRVGFEVRAEVRAGDEVVSVVVTRAEARALGLAPGVAVRLSPAEGASTSAAPEPVTATAAV</sequence>
<dbReference type="GO" id="GO:0016887">
    <property type="term" value="F:ATP hydrolysis activity"/>
    <property type="evidence" value="ECO:0007669"/>
    <property type="project" value="InterPro"/>
</dbReference>
<dbReference type="AlphaFoldDB" id="A0A6M5UIH4"/>
<dbReference type="GO" id="GO:0015419">
    <property type="term" value="F:ABC-type sulfate transporter activity"/>
    <property type="evidence" value="ECO:0007669"/>
    <property type="project" value="InterPro"/>
</dbReference>
<dbReference type="EMBL" id="CP052757">
    <property type="protein sequence ID" value="QJW37884.1"/>
    <property type="molecule type" value="Genomic_DNA"/>
</dbReference>
<keyword evidence="3 8" id="KW-0067">ATP-binding</keyword>
<evidence type="ECO:0000259" key="7">
    <source>
        <dbReference type="PROSITE" id="PS50893"/>
    </source>
</evidence>
<dbReference type="KEGG" id="cprt:FIC82_018630"/>
<dbReference type="PROSITE" id="PS50893">
    <property type="entry name" value="ABC_TRANSPORTER_2"/>
    <property type="match status" value="1"/>
</dbReference>
<protein>
    <recommendedName>
        <fullName evidence="6">ABC-type quaternary amine transporter</fullName>
        <ecNumber evidence="6">7.6.2.9</ecNumber>
    </recommendedName>
</protein>